<keyword evidence="2" id="KW-0547">Nucleotide-binding</keyword>
<evidence type="ECO:0000259" key="4">
    <source>
        <dbReference type="PROSITE" id="PS50893"/>
    </source>
</evidence>
<name>A0AAW8ESX8_9MICO</name>
<dbReference type="GO" id="GO:0005524">
    <property type="term" value="F:ATP binding"/>
    <property type="evidence" value="ECO:0007669"/>
    <property type="project" value="UniProtKB-KW"/>
</dbReference>
<dbReference type="Pfam" id="PF00005">
    <property type="entry name" value="ABC_tran"/>
    <property type="match status" value="1"/>
</dbReference>
<proteinExistence type="predicted"/>
<evidence type="ECO:0000313" key="6">
    <source>
        <dbReference type="Proteomes" id="UP001244427"/>
    </source>
</evidence>
<dbReference type="PANTHER" id="PTHR42781">
    <property type="entry name" value="SPERMIDINE/PUTRESCINE IMPORT ATP-BINDING PROTEIN POTA"/>
    <property type="match status" value="1"/>
</dbReference>
<evidence type="ECO:0000256" key="3">
    <source>
        <dbReference type="ARBA" id="ARBA00022840"/>
    </source>
</evidence>
<sequence length="355" mass="36423">MSLDIDITARAGAFRVEAAFTVAPGEVLAVLGPNGAGKSTLLAAIAGHRPHASGAISLNGAPIAAAMPPERRRIGLLGQRAMLFPHLSALENVAFGPRAQGLPPAEARRRALAHLDEVGLSDVSRHRPAELSGGQQQRVALARALAAQPLALLLDEPFASLDAETGTQARRLVAQLREHLAIPIVLVTHDPLDAVMLAARTVVVDEGRIVQQGETPDVLGHPRSRFAAAITGVNLVTGTGTGTGTGDAAGALMADGGLRFLGHGDVLVDGEAGSAVFSPASVRVLPDGDPMSENSWRGTVSIMEAVAGGIRVFTAEHPQLAVDCPSGAAAALGIRPGATVAFRVDPADVSVRREG</sequence>
<organism evidence="5 6">
    <name type="scientific">Microbacterium natoriense</name>
    <dbReference type="NCBI Taxonomy" id="284570"/>
    <lineage>
        <taxon>Bacteria</taxon>
        <taxon>Bacillati</taxon>
        <taxon>Actinomycetota</taxon>
        <taxon>Actinomycetes</taxon>
        <taxon>Micrococcales</taxon>
        <taxon>Microbacteriaceae</taxon>
        <taxon>Microbacterium</taxon>
    </lineage>
</organism>
<dbReference type="PROSITE" id="PS50893">
    <property type="entry name" value="ABC_TRANSPORTER_2"/>
    <property type="match status" value="1"/>
</dbReference>
<dbReference type="InterPro" id="IPR003593">
    <property type="entry name" value="AAA+_ATPase"/>
</dbReference>
<evidence type="ECO:0000256" key="1">
    <source>
        <dbReference type="ARBA" id="ARBA00022448"/>
    </source>
</evidence>
<dbReference type="Gene3D" id="3.40.50.300">
    <property type="entry name" value="P-loop containing nucleotide triphosphate hydrolases"/>
    <property type="match status" value="1"/>
</dbReference>
<dbReference type="PROSITE" id="PS00211">
    <property type="entry name" value="ABC_TRANSPORTER_1"/>
    <property type="match status" value="1"/>
</dbReference>
<reference evidence="5 6" key="1">
    <citation type="submission" date="2023-07" db="EMBL/GenBank/DDBJ databases">
        <title>Comparative genomics of wheat-associated soil bacteria to identify genetic determinants of phenazine resistance.</title>
        <authorList>
            <person name="Mouncey N."/>
        </authorList>
    </citation>
    <scope>NUCLEOTIDE SEQUENCE [LARGE SCALE GENOMIC DNA]</scope>
    <source>
        <strain evidence="5 6">W4I9-1</strain>
    </source>
</reference>
<dbReference type="InterPro" id="IPR008995">
    <property type="entry name" value="Mo/tungstate-bd_C_term_dom"/>
</dbReference>
<keyword evidence="6" id="KW-1185">Reference proteome</keyword>
<protein>
    <submittedName>
        <fullName evidence="5">Molybdate transport system ATP-binding protein</fullName>
    </submittedName>
</protein>
<dbReference type="RefSeq" id="WP_307292492.1">
    <property type="nucleotide sequence ID" value="NZ_JAUSXV010000001.1"/>
</dbReference>
<dbReference type="PANTHER" id="PTHR42781:SF4">
    <property type="entry name" value="SPERMIDINE_PUTRESCINE IMPORT ATP-BINDING PROTEIN POTA"/>
    <property type="match status" value="1"/>
</dbReference>
<dbReference type="AlphaFoldDB" id="A0AAW8ESX8"/>
<dbReference type="SUPFAM" id="SSF52540">
    <property type="entry name" value="P-loop containing nucleoside triphosphate hydrolases"/>
    <property type="match status" value="1"/>
</dbReference>
<dbReference type="InterPro" id="IPR017871">
    <property type="entry name" value="ABC_transporter-like_CS"/>
</dbReference>
<keyword evidence="3 5" id="KW-0067">ATP-binding</keyword>
<accession>A0AAW8ESX8</accession>
<gene>
    <name evidence="5" type="ORF">QFZ53_000150</name>
</gene>
<comment type="caution">
    <text evidence="5">The sequence shown here is derived from an EMBL/GenBank/DDBJ whole genome shotgun (WGS) entry which is preliminary data.</text>
</comment>
<dbReference type="InterPro" id="IPR027417">
    <property type="entry name" value="P-loop_NTPase"/>
</dbReference>
<feature type="domain" description="ABC transporter" evidence="4">
    <location>
        <begin position="2"/>
        <end position="231"/>
    </location>
</feature>
<dbReference type="GO" id="GO:0016887">
    <property type="term" value="F:ATP hydrolysis activity"/>
    <property type="evidence" value="ECO:0007669"/>
    <property type="project" value="InterPro"/>
</dbReference>
<evidence type="ECO:0000313" key="5">
    <source>
        <dbReference type="EMBL" id="MDQ0645954.1"/>
    </source>
</evidence>
<dbReference type="Proteomes" id="UP001244427">
    <property type="component" value="Unassembled WGS sequence"/>
</dbReference>
<dbReference type="SMART" id="SM00382">
    <property type="entry name" value="AAA"/>
    <property type="match status" value="1"/>
</dbReference>
<dbReference type="InterPro" id="IPR003439">
    <property type="entry name" value="ABC_transporter-like_ATP-bd"/>
</dbReference>
<keyword evidence="1" id="KW-0813">Transport</keyword>
<evidence type="ECO:0000256" key="2">
    <source>
        <dbReference type="ARBA" id="ARBA00022741"/>
    </source>
</evidence>
<dbReference type="SUPFAM" id="SSF50331">
    <property type="entry name" value="MOP-like"/>
    <property type="match status" value="1"/>
</dbReference>
<dbReference type="EMBL" id="JAUSXV010000001">
    <property type="protein sequence ID" value="MDQ0645954.1"/>
    <property type="molecule type" value="Genomic_DNA"/>
</dbReference>
<dbReference type="InterPro" id="IPR050093">
    <property type="entry name" value="ABC_SmlMolc_Importer"/>
</dbReference>